<organism evidence="1 2">
    <name type="scientific">Neisseria bacilliformis ATCC BAA-1200</name>
    <dbReference type="NCBI Taxonomy" id="888742"/>
    <lineage>
        <taxon>Bacteria</taxon>
        <taxon>Pseudomonadati</taxon>
        <taxon>Pseudomonadota</taxon>
        <taxon>Betaproteobacteria</taxon>
        <taxon>Neisseriales</taxon>
        <taxon>Neisseriaceae</taxon>
        <taxon>Neisseria</taxon>
    </lineage>
</organism>
<proteinExistence type="predicted"/>
<accession>F2BEK8</accession>
<gene>
    <name evidence="1" type="ORF">HMPREF9123_2164</name>
</gene>
<comment type="caution">
    <text evidence="1">The sequence shown here is derived from an EMBL/GenBank/DDBJ whole genome shotgun (WGS) entry which is preliminary data.</text>
</comment>
<evidence type="ECO:0000313" key="1">
    <source>
        <dbReference type="EMBL" id="EGF09913.1"/>
    </source>
</evidence>
<protein>
    <submittedName>
        <fullName evidence="1">Uncharacterized protein</fullName>
    </submittedName>
</protein>
<keyword evidence="2" id="KW-1185">Reference proteome</keyword>
<name>F2BEK8_9NEIS</name>
<reference evidence="1 2" key="1">
    <citation type="submission" date="2011-02" db="EMBL/GenBank/DDBJ databases">
        <authorList>
            <person name="Muzny D."/>
            <person name="Qin X."/>
            <person name="Deng J."/>
            <person name="Jiang H."/>
            <person name="Liu Y."/>
            <person name="Qu J."/>
            <person name="Song X.-Z."/>
            <person name="Zhang L."/>
            <person name="Thornton R."/>
            <person name="Coyle M."/>
            <person name="Francisco L."/>
            <person name="Jackson L."/>
            <person name="Javaid M."/>
            <person name="Korchina V."/>
            <person name="Kovar C."/>
            <person name="Mata R."/>
            <person name="Mathew T."/>
            <person name="Ngo R."/>
            <person name="Nguyen L."/>
            <person name="Nguyen N."/>
            <person name="Okwuonu G."/>
            <person name="Ongeri F."/>
            <person name="Pham C."/>
            <person name="Simmons D."/>
            <person name="Wilczek-Boney K."/>
            <person name="Hale W."/>
            <person name="Jakkamsetti A."/>
            <person name="Pham P."/>
            <person name="Ruth R."/>
            <person name="San Lucas F."/>
            <person name="Warren J."/>
            <person name="Zhang J."/>
            <person name="Zhao Z."/>
            <person name="Zhou C."/>
            <person name="Zhu D."/>
            <person name="Lee S."/>
            <person name="Bess C."/>
            <person name="Blankenburg K."/>
            <person name="Forbes L."/>
            <person name="Fu Q."/>
            <person name="Gubbala S."/>
            <person name="Hirani K."/>
            <person name="Jayaseelan J.C."/>
            <person name="Lara F."/>
            <person name="Munidasa M."/>
            <person name="Palculict T."/>
            <person name="Patil S."/>
            <person name="Pu L.-L."/>
            <person name="Saada N."/>
            <person name="Tang L."/>
            <person name="Weissenberger G."/>
            <person name="Zhu Y."/>
            <person name="Hemphill L."/>
            <person name="Shang Y."/>
            <person name="Youmans B."/>
            <person name="Ayvaz T."/>
            <person name="Ross M."/>
            <person name="Santibanez J."/>
            <person name="Aqrawi P."/>
            <person name="Gross S."/>
            <person name="Joshi V."/>
            <person name="Fowler G."/>
            <person name="Nazareth L."/>
            <person name="Reid J."/>
            <person name="Worley K."/>
            <person name="Petrosino J."/>
            <person name="Highlander S."/>
            <person name="Gibbs R."/>
        </authorList>
    </citation>
    <scope>NUCLEOTIDE SEQUENCE [LARGE SCALE GENOMIC DNA]</scope>
    <source>
        <strain evidence="1 2">ATCC BAA-1200</strain>
    </source>
</reference>
<evidence type="ECO:0000313" key="2">
    <source>
        <dbReference type="Proteomes" id="UP000004105"/>
    </source>
</evidence>
<dbReference type="EMBL" id="AFAY01000046">
    <property type="protein sequence ID" value="EGF09913.1"/>
    <property type="molecule type" value="Genomic_DNA"/>
</dbReference>
<dbReference type="AlphaFoldDB" id="F2BEK8"/>
<dbReference type="Proteomes" id="UP000004105">
    <property type="component" value="Unassembled WGS sequence"/>
</dbReference>
<dbReference type="HOGENOM" id="CLU_3219017_0_0_4"/>
<sequence length="44" mass="5253">MRRRVLAWEGADGSQRRGFRQGRLKSRFQTALCRKNRKPRAHTL</sequence>